<proteinExistence type="predicted"/>
<name>A0A1Z5HS84_9FIRM</name>
<dbReference type="EMBL" id="BDGJ01000060">
    <property type="protein sequence ID" value="GAW92185.1"/>
    <property type="molecule type" value="Genomic_DNA"/>
</dbReference>
<keyword evidence="2" id="KW-1185">Reference proteome</keyword>
<dbReference type="AlphaFoldDB" id="A0A1Z5HS84"/>
<organism evidence="1 2">
    <name type="scientific">Calderihabitans maritimus</name>
    <dbReference type="NCBI Taxonomy" id="1246530"/>
    <lineage>
        <taxon>Bacteria</taxon>
        <taxon>Bacillati</taxon>
        <taxon>Bacillota</taxon>
        <taxon>Clostridia</taxon>
        <taxon>Neomoorellales</taxon>
        <taxon>Calderihabitantaceae</taxon>
        <taxon>Calderihabitans</taxon>
    </lineage>
</organism>
<comment type="caution">
    <text evidence="1">The sequence shown here is derived from an EMBL/GenBank/DDBJ whole genome shotgun (WGS) entry which is preliminary data.</text>
</comment>
<evidence type="ECO:0000313" key="1">
    <source>
        <dbReference type="EMBL" id="GAW92185.1"/>
    </source>
</evidence>
<sequence>MRRRGKKLKICKVRQDIRGLSGIFKLGGSVVWQGIFKFS</sequence>
<gene>
    <name evidence="1" type="ORF">KKC1_13440</name>
</gene>
<evidence type="ECO:0000313" key="2">
    <source>
        <dbReference type="Proteomes" id="UP000197032"/>
    </source>
</evidence>
<dbReference type="Proteomes" id="UP000197032">
    <property type="component" value="Unassembled WGS sequence"/>
</dbReference>
<reference evidence="2" key="1">
    <citation type="journal article" date="2017" name="Appl. Environ. Microbiol.">
        <title>Genomic analysis of Calderihabitans maritimus KKC1, a thermophilic hydrogenogenic carboxydotrophic bacterium isolated from marine sediment.</title>
        <authorList>
            <person name="Omae K."/>
            <person name="Yoneda Y."/>
            <person name="Fukuyama Y."/>
            <person name="Yoshida T."/>
            <person name="Sako Y."/>
        </authorList>
    </citation>
    <scope>NUCLEOTIDE SEQUENCE [LARGE SCALE GENOMIC DNA]</scope>
    <source>
        <strain evidence="2">KKC1</strain>
    </source>
</reference>
<protein>
    <submittedName>
        <fullName evidence="1">Uncharacterized protein</fullName>
    </submittedName>
</protein>
<accession>A0A1Z5HS84</accession>